<protein>
    <submittedName>
        <fullName evidence="3">GIY-YIG nuclease family protein</fullName>
    </submittedName>
</protein>
<dbReference type="Gene3D" id="3.40.1440.10">
    <property type="entry name" value="GIY-YIG endonuclease"/>
    <property type="match status" value="1"/>
</dbReference>
<gene>
    <name evidence="3" type="ORF">DXH95_01925</name>
</gene>
<dbReference type="PANTHER" id="PTHR34477">
    <property type="entry name" value="UPF0213 PROTEIN YHBQ"/>
    <property type="match status" value="1"/>
</dbReference>
<dbReference type="AlphaFoldDB" id="A0A371BFE3"/>
<dbReference type="InterPro" id="IPR050190">
    <property type="entry name" value="UPF0213_domain"/>
</dbReference>
<dbReference type="PROSITE" id="PS50164">
    <property type="entry name" value="GIY_YIG"/>
    <property type="match status" value="1"/>
</dbReference>
<dbReference type="InterPro" id="IPR000305">
    <property type="entry name" value="GIY-YIG_endonuc"/>
</dbReference>
<comment type="caution">
    <text evidence="3">The sequence shown here is derived from an EMBL/GenBank/DDBJ whole genome shotgun (WGS) entry which is preliminary data.</text>
</comment>
<dbReference type="OrthoDB" id="287318at2"/>
<dbReference type="CDD" id="cd10448">
    <property type="entry name" value="GIY-YIG_unchar_3"/>
    <property type="match status" value="1"/>
</dbReference>
<dbReference type="InterPro" id="IPR035901">
    <property type="entry name" value="GIY-YIG_endonuc_sf"/>
</dbReference>
<accession>A0A371BFE3</accession>
<evidence type="ECO:0000256" key="1">
    <source>
        <dbReference type="ARBA" id="ARBA00007435"/>
    </source>
</evidence>
<evidence type="ECO:0000313" key="4">
    <source>
        <dbReference type="Proteomes" id="UP000263833"/>
    </source>
</evidence>
<organism evidence="3 4">
    <name type="scientific">Sphingorhabdus pulchriflava</name>
    <dbReference type="NCBI Taxonomy" id="2292257"/>
    <lineage>
        <taxon>Bacteria</taxon>
        <taxon>Pseudomonadati</taxon>
        <taxon>Pseudomonadota</taxon>
        <taxon>Alphaproteobacteria</taxon>
        <taxon>Sphingomonadales</taxon>
        <taxon>Sphingomonadaceae</taxon>
        <taxon>Sphingorhabdus</taxon>
    </lineage>
</organism>
<dbReference type="Pfam" id="PF01541">
    <property type="entry name" value="GIY-YIG"/>
    <property type="match status" value="1"/>
</dbReference>
<dbReference type="EMBL" id="QRGP01000001">
    <property type="protein sequence ID" value="RDV06218.1"/>
    <property type="molecule type" value="Genomic_DNA"/>
</dbReference>
<dbReference type="SUPFAM" id="SSF82771">
    <property type="entry name" value="GIY-YIG endonuclease"/>
    <property type="match status" value="1"/>
</dbReference>
<dbReference type="Proteomes" id="UP000263833">
    <property type="component" value="Unassembled WGS sequence"/>
</dbReference>
<reference evidence="4" key="1">
    <citation type="submission" date="2018-08" db="EMBL/GenBank/DDBJ databases">
        <authorList>
            <person name="Kim S.-J."/>
            <person name="Jung G.-Y."/>
        </authorList>
    </citation>
    <scope>NUCLEOTIDE SEQUENCE [LARGE SCALE GENOMIC DNA]</scope>
    <source>
        <strain evidence="4">GY_G</strain>
    </source>
</reference>
<name>A0A371BFE3_9SPHN</name>
<evidence type="ECO:0000259" key="2">
    <source>
        <dbReference type="PROSITE" id="PS50164"/>
    </source>
</evidence>
<comment type="similarity">
    <text evidence="1">Belongs to the UPF0213 family.</text>
</comment>
<proteinExistence type="inferred from homology"/>
<dbReference type="PANTHER" id="PTHR34477:SF5">
    <property type="entry name" value="BSL5627 PROTEIN"/>
    <property type="match status" value="1"/>
</dbReference>
<keyword evidence="4" id="KW-1185">Reference proteome</keyword>
<evidence type="ECO:0000313" key="3">
    <source>
        <dbReference type="EMBL" id="RDV06218.1"/>
    </source>
</evidence>
<feature type="domain" description="GIY-YIG" evidence="2">
    <location>
        <begin position="2"/>
        <end position="78"/>
    </location>
</feature>
<sequence length="96" mass="11293">MRGGHIYLMTNKPFGVLYIGVTADLSARVNAHKRGEGSVFCKRWGLDRLVWMEPHRDIDQAIKREKQLKRWKRAWKLRMIVEANPNWDDLYLGLNG</sequence>
<dbReference type="RefSeq" id="WP_115549344.1">
    <property type="nucleotide sequence ID" value="NZ_QRGP01000001.1"/>
</dbReference>